<evidence type="ECO:0000259" key="1">
    <source>
        <dbReference type="Pfam" id="PF01826"/>
    </source>
</evidence>
<evidence type="ECO:0000313" key="3">
    <source>
        <dbReference type="Proteomes" id="UP001054945"/>
    </source>
</evidence>
<dbReference type="AlphaFoldDB" id="A0AAV4W734"/>
<dbReference type="EMBL" id="BPLR01015724">
    <property type="protein sequence ID" value="GIY78173.1"/>
    <property type="molecule type" value="Genomic_DNA"/>
</dbReference>
<sequence length="98" mass="10948">MIQRLELEADRGGYQSNIYSSEHECSDSIYTNDHLPKCSANKHFGSGGDCPESCYSVKHPEPRLCGRRARIGCVCDKGFVLLKDKDYSSDCVKPEDCP</sequence>
<dbReference type="Pfam" id="PF01826">
    <property type="entry name" value="TIL"/>
    <property type="match status" value="1"/>
</dbReference>
<protein>
    <recommendedName>
        <fullName evidence="1">TIL domain-containing protein</fullName>
    </recommendedName>
</protein>
<proteinExistence type="predicted"/>
<evidence type="ECO:0000313" key="2">
    <source>
        <dbReference type="EMBL" id="GIY78173.1"/>
    </source>
</evidence>
<dbReference type="CDD" id="cd19941">
    <property type="entry name" value="TIL"/>
    <property type="match status" value="1"/>
</dbReference>
<reference evidence="2 3" key="1">
    <citation type="submission" date="2021-06" db="EMBL/GenBank/DDBJ databases">
        <title>Caerostris extrusa draft genome.</title>
        <authorList>
            <person name="Kono N."/>
            <person name="Arakawa K."/>
        </authorList>
    </citation>
    <scope>NUCLEOTIDE SEQUENCE [LARGE SCALE GENOMIC DNA]</scope>
</reference>
<feature type="domain" description="TIL" evidence="1">
    <location>
        <begin position="38"/>
        <end position="97"/>
    </location>
</feature>
<dbReference type="InterPro" id="IPR036084">
    <property type="entry name" value="Ser_inhib-like_sf"/>
</dbReference>
<dbReference type="SUPFAM" id="SSF57567">
    <property type="entry name" value="Serine protease inhibitors"/>
    <property type="match status" value="1"/>
</dbReference>
<accession>A0AAV4W734</accession>
<gene>
    <name evidence="2" type="ORF">CEXT_490201</name>
</gene>
<dbReference type="Gene3D" id="2.10.25.10">
    <property type="entry name" value="Laminin"/>
    <property type="match status" value="1"/>
</dbReference>
<name>A0AAV4W734_CAEEX</name>
<organism evidence="2 3">
    <name type="scientific">Caerostris extrusa</name>
    <name type="common">Bark spider</name>
    <name type="synonym">Caerostris bankana</name>
    <dbReference type="NCBI Taxonomy" id="172846"/>
    <lineage>
        <taxon>Eukaryota</taxon>
        <taxon>Metazoa</taxon>
        <taxon>Ecdysozoa</taxon>
        <taxon>Arthropoda</taxon>
        <taxon>Chelicerata</taxon>
        <taxon>Arachnida</taxon>
        <taxon>Araneae</taxon>
        <taxon>Araneomorphae</taxon>
        <taxon>Entelegynae</taxon>
        <taxon>Araneoidea</taxon>
        <taxon>Araneidae</taxon>
        <taxon>Caerostris</taxon>
    </lineage>
</organism>
<keyword evidence="3" id="KW-1185">Reference proteome</keyword>
<comment type="caution">
    <text evidence="2">The sequence shown here is derived from an EMBL/GenBank/DDBJ whole genome shotgun (WGS) entry which is preliminary data.</text>
</comment>
<dbReference type="Proteomes" id="UP001054945">
    <property type="component" value="Unassembled WGS sequence"/>
</dbReference>
<dbReference type="InterPro" id="IPR002919">
    <property type="entry name" value="TIL_dom"/>
</dbReference>